<feature type="compositionally biased region" description="Gly residues" evidence="1">
    <location>
        <begin position="1663"/>
        <end position="1672"/>
    </location>
</feature>
<evidence type="ECO:0000256" key="2">
    <source>
        <dbReference type="SAM" id="Phobius"/>
    </source>
</evidence>
<feature type="region of interest" description="Disordered" evidence="1">
    <location>
        <begin position="1663"/>
        <end position="1700"/>
    </location>
</feature>
<dbReference type="InterPro" id="IPR022028">
    <property type="entry name" value="DUF3604"/>
</dbReference>
<evidence type="ECO:0000256" key="1">
    <source>
        <dbReference type="SAM" id="MobiDB-lite"/>
    </source>
</evidence>
<feature type="compositionally biased region" description="Low complexity" evidence="1">
    <location>
        <begin position="1673"/>
        <end position="1699"/>
    </location>
</feature>
<keyword evidence="2" id="KW-1133">Transmembrane helix</keyword>
<dbReference type="EMBL" id="WMQE01000028">
    <property type="protein sequence ID" value="MTK22008.1"/>
    <property type="molecule type" value="Genomic_DNA"/>
</dbReference>
<dbReference type="Gene3D" id="2.60.40.1080">
    <property type="match status" value="1"/>
</dbReference>
<evidence type="ECO:0000259" key="3">
    <source>
        <dbReference type="Pfam" id="PF02368"/>
    </source>
</evidence>
<feature type="transmembrane region" description="Helical" evidence="2">
    <location>
        <begin position="1707"/>
        <end position="1728"/>
    </location>
</feature>
<proteinExistence type="predicted"/>
<dbReference type="InterPro" id="IPR029062">
    <property type="entry name" value="Class_I_gatase-like"/>
</dbReference>
<feature type="domain" description="BIG2" evidence="3">
    <location>
        <begin position="210"/>
        <end position="269"/>
    </location>
</feature>
<dbReference type="InterPro" id="IPR008964">
    <property type="entry name" value="Invasin/intimin_cell_adhesion"/>
</dbReference>
<reference evidence="4 5" key="1">
    <citation type="journal article" date="2019" name="Nat. Med.">
        <title>A library of human gut bacterial isolates paired with longitudinal multiomics data enables mechanistic microbiome research.</title>
        <authorList>
            <person name="Poyet M."/>
            <person name="Groussin M."/>
            <person name="Gibbons S.M."/>
            <person name="Avila-Pacheco J."/>
            <person name="Jiang X."/>
            <person name="Kearney S.M."/>
            <person name="Perrotta A.R."/>
            <person name="Berdy B."/>
            <person name="Zhao S."/>
            <person name="Lieberman T.D."/>
            <person name="Swanson P.K."/>
            <person name="Smith M."/>
            <person name="Roesemann S."/>
            <person name="Alexander J.E."/>
            <person name="Rich S.A."/>
            <person name="Livny J."/>
            <person name="Vlamakis H."/>
            <person name="Clish C."/>
            <person name="Bullock K."/>
            <person name="Deik A."/>
            <person name="Scott J."/>
            <person name="Pierce K.A."/>
            <person name="Xavier R.J."/>
            <person name="Alm E.J."/>
        </authorList>
    </citation>
    <scope>NUCLEOTIDE SEQUENCE [LARGE SCALE GENOMIC DNA]</scope>
    <source>
        <strain evidence="4 5">BIOML-A198</strain>
    </source>
</reference>
<evidence type="ECO:0000313" key="4">
    <source>
        <dbReference type="EMBL" id="MTK22008.1"/>
    </source>
</evidence>
<keyword evidence="2" id="KW-0472">Membrane</keyword>
<dbReference type="InterPro" id="IPR003343">
    <property type="entry name" value="Big_2"/>
</dbReference>
<dbReference type="Pfam" id="PF17957">
    <property type="entry name" value="Big_7"/>
    <property type="match status" value="1"/>
</dbReference>
<accession>A0A9X4XFG0</accession>
<sequence>MRTTIFKKVLNSVLAVSIATTGFVIPTPKYFVHAEEVAVQKVVLSEGFDNYINEMPSGWLEENAYGQRPNYNNISNSGLAAPSVKLGSNGQTLTTPMFVLDNVGTLSFVAKGNGNNGDFSSELVVKVLNNGIWETILSEVISQDKQTLTFELAQTVTQVQFMINKVVGNVMIDDVKVTTTSTSTDAELPSEPTPDVVPLEGLVLTGASKLAVGVESTLKVEYQPENTTQTEVTYASTDENVITVTPEGKITTHAEGRSMLTATSTANPSLVAEKLIIVENTPVVEEIVVFDEGFSSFPTLADGWSTNVTETYSGPALKMNQKDHFIQTQEFGLGDTAKFYLTVKGNSSQASGTTVLAVQYQSDYGTTWHTLAEISEITGSAVKHELEVPANATRLQVVVTTKGQMNVSLDDLKLVATSLKDKEPDTELPVIEHTALAEGNLDYDLVVKANVSDNRKLAKVTLNYRVAGTEKFRTIEMALVDGLYEGTISKSDLSTDGMEYYIEAVDAEGNKAQTDTYQVKISDLDKVAPLITSLSPADNANLGKNKTPKISAKYSDRSGINTESVKLFLNGEEVTKKATITETEVTYQVEKELENGTYSIKLQLEDKVGNAVEKEWSFKVADVARNLYFGQLHSHTNLSDGQGTIDEAYTYAKNQAKVDFLAVTDHSNSFDNDTQASIADGSMSTKWNTGLAAADKYNEDGVFTALYAYEMTWSAGTGKYGHMNTFNTPGFETRTNAAMDLKSYYNALKTQEQSVSQFNHPGTTFGDFVDFGFYDEQVDELITLIEVGNGDGPIRGSGHFPSYEYYTRALDKGWHVAPTNNQDNHKGLWGNANTARTVIEAEELTRESLYEAIRERRVYSTEDENLEISYELNGATMGSILSEQSEANVVVTVLDPDAGDTIDKIQLITDGGRVAHEVTNVNATEKEWKLTFTPDASSTYYYVKVVQGDKDIAVTAPVWIGEKENVGISNVEASSSKLLVGDEVTVETVVFNNESKAITNAKVEYYVNGSTEAVATDSLAMIEASNNGSLKATFPITKKGKNVIEAVLTLTINGAVREYTERIEITAFDSSEVSHVLIDGSKMNGYVTGNYAGNMNYVTELVGQEGGVVKINTETITSEILTGIDVLIITDPENDFVYSNEEVVAIKAFVEAGGDLIITSKADYKDQTGQFGNAAQGNKVLEAIGATIRFNDDQVVDPVENGGQAYRLYFDDYNEESPYTKGIDFGKIEQGNSKNTDYKFSFYSGNSVLVPADATNVDVVVKGHETTTNDDADKQGDYTPLNPGDMVALAVETLPNGSKVVASGVTFFSDFEMNPKNDYSNRTIVTNLINDLAPAKEAQITPIKELHTDLDGDNMPDLAGETRTIEGYVTAGNSNSKTTFFDVIYVQDETGGITIHPISNLKLKLGQKVRITGVVGAYEGDTQLGNVNEALDVEILDESINLVKPTFMSTADSMLEETEGLLVAVKGTVTRIDTEKGNIFVNDGSGEARVFINGYIGGSKVDEIDSWKSRISVGDTLYAVGLSAEDPEGSRIRVRDTDELVVIDDETPEIPNPEVPEYSIPDSILGAINTAVIKPMTGNGSVESPLMLNASSATLTDVEEMINGFQGYTVKVTLLAEASNEFQYSIQLIPNTRSGETISLILTVSKSQTEVVNYLNSLINTSGGGSNSGGNHSGNTDGSNNNSNDNSTNHSTTSNPSTGKPETGYQVMGWMLGGIAFIVAGYVAYVIYNKRQKEVK</sequence>
<name>A0A9X4XFG0_9FIRM</name>
<dbReference type="InterPro" id="IPR016195">
    <property type="entry name" value="Pol/histidinol_Pase-like"/>
</dbReference>
<evidence type="ECO:0000313" key="5">
    <source>
        <dbReference type="Proteomes" id="UP000487649"/>
    </source>
</evidence>
<organism evidence="4 5">
    <name type="scientific">Turicibacter sanguinis</name>
    <dbReference type="NCBI Taxonomy" id="154288"/>
    <lineage>
        <taxon>Bacteria</taxon>
        <taxon>Bacillati</taxon>
        <taxon>Bacillota</taxon>
        <taxon>Erysipelotrichia</taxon>
        <taxon>Erysipelotrichales</taxon>
        <taxon>Turicibacteraceae</taxon>
        <taxon>Turicibacter</taxon>
    </lineage>
</organism>
<gene>
    <name evidence="4" type="ORF">GMA92_11345</name>
</gene>
<dbReference type="NCBIfam" id="NF038032">
    <property type="entry name" value="CehA_McbA_metalo"/>
    <property type="match status" value="1"/>
</dbReference>
<dbReference type="InterPro" id="IPR013783">
    <property type="entry name" value="Ig-like_fold"/>
</dbReference>
<dbReference type="Proteomes" id="UP000487649">
    <property type="component" value="Unassembled WGS sequence"/>
</dbReference>
<dbReference type="RefSeq" id="WP_006784619.1">
    <property type="nucleotide sequence ID" value="NZ_JAMQUV010000019.1"/>
</dbReference>
<dbReference type="Pfam" id="PF12228">
    <property type="entry name" value="DUF3604"/>
    <property type="match status" value="1"/>
</dbReference>
<dbReference type="SUPFAM" id="SSF49373">
    <property type="entry name" value="Invasin/intimin cell-adhesion fragments"/>
    <property type="match status" value="1"/>
</dbReference>
<dbReference type="Gene3D" id="2.60.40.10">
    <property type="entry name" value="Immunoglobulins"/>
    <property type="match status" value="1"/>
</dbReference>
<dbReference type="SUPFAM" id="SSF89550">
    <property type="entry name" value="PHP domain-like"/>
    <property type="match status" value="1"/>
</dbReference>
<protein>
    <submittedName>
        <fullName evidence="4">Nucleotide-binding protein</fullName>
    </submittedName>
</protein>
<dbReference type="Pfam" id="PF02368">
    <property type="entry name" value="Big_2"/>
    <property type="match status" value="1"/>
</dbReference>
<dbReference type="SUPFAM" id="SSF52317">
    <property type="entry name" value="Class I glutamine amidotransferase-like"/>
    <property type="match status" value="1"/>
</dbReference>
<dbReference type="Gene3D" id="3.20.20.140">
    <property type="entry name" value="Metal-dependent hydrolases"/>
    <property type="match status" value="1"/>
</dbReference>
<keyword evidence="2" id="KW-0812">Transmembrane</keyword>
<comment type="caution">
    <text evidence="4">The sequence shown here is derived from an EMBL/GenBank/DDBJ whole genome shotgun (WGS) entry which is preliminary data.</text>
</comment>